<dbReference type="InterPro" id="IPR001841">
    <property type="entry name" value="Znf_RING"/>
</dbReference>
<dbReference type="SUPFAM" id="SSF57850">
    <property type="entry name" value="RING/U-box"/>
    <property type="match status" value="1"/>
</dbReference>
<dbReference type="Gene3D" id="3.30.40.10">
    <property type="entry name" value="Zinc/RING finger domain, C3HC4 (zinc finger)"/>
    <property type="match status" value="1"/>
</dbReference>
<dbReference type="PROSITE" id="PS50089">
    <property type="entry name" value="ZF_RING_2"/>
    <property type="match status" value="1"/>
</dbReference>
<proteinExistence type="predicted"/>
<sequence length="346" mass="37918">MHRSDVNGWPTASLWRRGAPSYRDLHPDAPRTSGIISLRLLLQLIETSRGAFRLLSKPGLLLSLRASRADGQTRVQTFPQVDFSDPPTRWRCSRQIERSRRRRPRRPEVDRYTAGVVLPDEAEKTASSERQQHPTSAAPEGPAVCSSWTDMSSSTQRKRRATESPRVSRPGTKTSRAAQSRTAVSRRCHAGADSAPPAETIDVMDNTDDGVEEVVDLTCEGAEAAVVDLTNNNDSVLLVDEDPQSSRVPAGESYVLSSDEDEDTPPFSSAATSAVAHAFRSTPGLISCPVCLDLYSEIVGSGRLVVSTKCGHVFCSQCLRDALTSSHTCPTCRKRLTSRQYHPLYV</sequence>
<organism evidence="7 8">
    <name type="scientific">Oryzias javanicus</name>
    <name type="common">Javanese ricefish</name>
    <name type="synonym">Aplocheilus javanicus</name>
    <dbReference type="NCBI Taxonomy" id="123683"/>
    <lineage>
        <taxon>Eukaryota</taxon>
        <taxon>Metazoa</taxon>
        <taxon>Chordata</taxon>
        <taxon>Craniata</taxon>
        <taxon>Vertebrata</taxon>
        <taxon>Euteleostomi</taxon>
        <taxon>Actinopterygii</taxon>
        <taxon>Neopterygii</taxon>
        <taxon>Teleostei</taxon>
        <taxon>Neoteleostei</taxon>
        <taxon>Acanthomorphata</taxon>
        <taxon>Ovalentaria</taxon>
        <taxon>Atherinomorphae</taxon>
        <taxon>Beloniformes</taxon>
        <taxon>Adrianichthyidae</taxon>
        <taxon>Oryziinae</taxon>
        <taxon>Oryzias</taxon>
    </lineage>
</organism>
<dbReference type="OrthoDB" id="6105938at2759"/>
<dbReference type="PANTHER" id="PTHR23041:SF78">
    <property type="entry name" value="E3 UBIQUITIN-PROTEIN LIGASE RNF4"/>
    <property type="match status" value="1"/>
</dbReference>
<evidence type="ECO:0000256" key="3">
    <source>
        <dbReference type="ARBA" id="ARBA00022833"/>
    </source>
</evidence>
<dbReference type="InterPro" id="IPR043295">
    <property type="entry name" value="RING-HC_RNF4"/>
</dbReference>
<feature type="domain" description="RING-type" evidence="6">
    <location>
        <begin position="288"/>
        <end position="333"/>
    </location>
</feature>
<evidence type="ECO:0000256" key="2">
    <source>
        <dbReference type="ARBA" id="ARBA00022771"/>
    </source>
</evidence>
<dbReference type="CDD" id="cd16533">
    <property type="entry name" value="RING-HC_RNF4"/>
    <property type="match status" value="1"/>
</dbReference>
<evidence type="ECO:0000313" key="8">
    <source>
        <dbReference type="Proteomes" id="UP000283210"/>
    </source>
</evidence>
<keyword evidence="2 4" id="KW-0863">Zinc-finger</keyword>
<dbReference type="InterPro" id="IPR013083">
    <property type="entry name" value="Znf_RING/FYVE/PHD"/>
</dbReference>
<evidence type="ECO:0000256" key="1">
    <source>
        <dbReference type="ARBA" id="ARBA00022723"/>
    </source>
</evidence>
<reference evidence="7 8" key="2">
    <citation type="submission" date="2019-01" db="EMBL/GenBank/DDBJ databases">
        <title>A chromosome length genome reference of the Java medaka (oryzias javanicus).</title>
        <authorList>
            <person name="Herpin A."/>
            <person name="Takehana Y."/>
            <person name="Naruse K."/>
            <person name="Ansai S."/>
            <person name="Kawaguchi M."/>
        </authorList>
    </citation>
    <scope>NUCLEOTIDE SEQUENCE [LARGE SCALE GENOMIC DNA]</scope>
    <source>
        <strain evidence="7">RS831</strain>
        <tissue evidence="7">Whole body</tissue>
    </source>
</reference>
<keyword evidence="1" id="KW-0479">Metal-binding</keyword>
<feature type="region of interest" description="Disordered" evidence="5">
    <location>
        <begin position="243"/>
        <end position="268"/>
    </location>
</feature>
<name>A0A3S2M477_ORYJA</name>
<dbReference type="GO" id="GO:0008270">
    <property type="term" value="F:zinc ion binding"/>
    <property type="evidence" value="ECO:0007669"/>
    <property type="project" value="UniProtKB-KW"/>
</dbReference>
<feature type="compositionally biased region" description="Basic and acidic residues" evidence="5">
    <location>
        <begin position="121"/>
        <end position="132"/>
    </location>
</feature>
<dbReference type="PANTHER" id="PTHR23041">
    <property type="entry name" value="RING FINGER DOMAIN-CONTAINING"/>
    <property type="match status" value="1"/>
</dbReference>
<feature type="region of interest" description="Disordered" evidence="5">
    <location>
        <begin position="79"/>
        <end position="201"/>
    </location>
</feature>
<dbReference type="Pfam" id="PF13639">
    <property type="entry name" value="zf-RING_2"/>
    <property type="match status" value="1"/>
</dbReference>
<keyword evidence="3" id="KW-0862">Zinc</keyword>
<evidence type="ECO:0000313" key="7">
    <source>
        <dbReference type="EMBL" id="RVE67626.1"/>
    </source>
</evidence>
<dbReference type="EMBL" id="CM012446">
    <property type="protein sequence ID" value="RVE67626.1"/>
    <property type="molecule type" value="Genomic_DNA"/>
</dbReference>
<accession>A0A3S2M477</accession>
<evidence type="ECO:0000259" key="6">
    <source>
        <dbReference type="PROSITE" id="PS50089"/>
    </source>
</evidence>
<dbReference type="PROSITE" id="PS00518">
    <property type="entry name" value="ZF_RING_1"/>
    <property type="match status" value="1"/>
</dbReference>
<dbReference type="InterPro" id="IPR047134">
    <property type="entry name" value="RNF4"/>
</dbReference>
<dbReference type="Proteomes" id="UP000283210">
    <property type="component" value="Chromosome 10"/>
</dbReference>
<feature type="compositionally biased region" description="Polar residues" evidence="5">
    <location>
        <begin position="146"/>
        <end position="155"/>
    </location>
</feature>
<evidence type="ECO:0000256" key="5">
    <source>
        <dbReference type="SAM" id="MobiDB-lite"/>
    </source>
</evidence>
<feature type="compositionally biased region" description="Polar residues" evidence="5">
    <location>
        <begin position="171"/>
        <end position="183"/>
    </location>
</feature>
<dbReference type="AlphaFoldDB" id="A0A3S2M477"/>
<protein>
    <recommendedName>
        <fullName evidence="6">RING-type domain-containing protein</fullName>
    </recommendedName>
</protein>
<keyword evidence="8" id="KW-1185">Reference proteome</keyword>
<dbReference type="InterPro" id="IPR017907">
    <property type="entry name" value="Znf_RING_CS"/>
</dbReference>
<gene>
    <name evidence="7" type="ORF">OJAV_G00104720</name>
</gene>
<reference evidence="7 8" key="1">
    <citation type="submission" date="2018-11" db="EMBL/GenBank/DDBJ databases">
        <authorList>
            <person name="Lopez-Roques C."/>
            <person name="Donnadieu C."/>
            <person name="Bouchez O."/>
            <person name="Klopp C."/>
            <person name="Cabau C."/>
            <person name="Zahm M."/>
        </authorList>
    </citation>
    <scope>NUCLEOTIDE SEQUENCE [LARGE SCALE GENOMIC DNA]</scope>
    <source>
        <strain evidence="7">RS831</strain>
        <tissue evidence="7">Whole body</tissue>
    </source>
</reference>
<evidence type="ECO:0000256" key="4">
    <source>
        <dbReference type="PROSITE-ProRule" id="PRU00175"/>
    </source>
</evidence>
<dbReference type="SMART" id="SM00184">
    <property type="entry name" value="RING"/>
    <property type="match status" value="1"/>
</dbReference>
<dbReference type="GO" id="GO:0045944">
    <property type="term" value="P:positive regulation of transcription by RNA polymerase II"/>
    <property type="evidence" value="ECO:0007669"/>
    <property type="project" value="TreeGrafter"/>
</dbReference>